<comment type="caution">
    <text evidence="1">The sequence shown here is derived from an EMBL/GenBank/DDBJ whole genome shotgun (WGS) entry which is preliminary data.</text>
</comment>
<name>A0A7J7ZJD6_PIPKU</name>
<dbReference type="Proteomes" id="UP000558488">
    <property type="component" value="Unassembled WGS sequence"/>
</dbReference>
<keyword evidence="2" id="KW-1185">Reference proteome</keyword>
<proteinExistence type="predicted"/>
<evidence type="ECO:0000313" key="2">
    <source>
        <dbReference type="Proteomes" id="UP000558488"/>
    </source>
</evidence>
<dbReference type="EMBL" id="JACAGB010000003">
    <property type="protein sequence ID" value="KAF6374271.1"/>
    <property type="molecule type" value="Genomic_DNA"/>
</dbReference>
<accession>A0A7J7ZJD6</accession>
<sequence>MALGHCLSITRGQQSHLVPAFPISVSIFFFHFSLSPAAPTQKLYSSLATLDVEKRKIFTPPITPAIAVASGLPLQKATGRLGRVHPHHSTAAATASLCGGLPLAVAAVAMAACLQPSQPLQLCLEGHPDGCLV</sequence>
<organism evidence="1 2">
    <name type="scientific">Pipistrellus kuhlii</name>
    <name type="common">Kuhl's pipistrelle</name>
    <dbReference type="NCBI Taxonomy" id="59472"/>
    <lineage>
        <taxon>Eukaryota</taxon>
        <taxon>Metazoa</taxon>
        <taxon>Chordata</taxon>
        <taxon>Craniata</taxon>
        <taxon>Vertebrata</taxon>
        <taxon>Euteleostomi</taxon>
        <taxon>Mammalia</taxon>
        <taxon>Eutheria</taxon>
        <taxon>Laurasiatheria</taxon>
        <taxon>Chiroptera</taxon>
        <taxon>Yangochiroptera</taxon>
        <taxon>Vespertilionidae</taxon>
        <taxon>Pipistrellus</taxon>
    </lineage>
</organism>
<evidence type="ECO:0000313" key="1">
    <source>
        <dbReference type="EMBL" id="KAF6374271.1"/>
    </source>
</evidence>
<gene>
    <name evidence="1" type="ORF">mPipKuh1_009494</name>
</gene>
<protein>
    <submittedName>
        <fullName evidence="1">Uncharacterized protein</fullName>
    </submittedName>
</protein>
<reference evidence="1 2" key="1">
    <citation type="journal article" date="2020" name="Nature">
        <title>Six reference-quality genomes reveal evolution of bat adaptations.</title>
        <authorList>
            <person name="Jebb D."/>
            <person name="Huang Z."/>
            <person name="Pippel M."/>
            <person name="Hughes G.M."/>
            <person name="Lavrichenko K."/>
            <person name="Devanna P."/>
            <person name="Winkler S."/>
            <person name="Jermiin L.S."/>
            <person name="Skirmuntt E.C."/>
            <person name="Katzourakis A."/>
            <person name="Burkitt-Gray L."/>
            <person name="Ray D.A."/>
            <person name="Sullivan K.A.M."/>
            <person name="Roscito J.G."/>
            <person name="Kirilenko B.M."/>
            <person name="Davalos L.M."/>
            <person name="Corthals A.P."/>
            <person name="Power M.L."/>
            <person name="Jones G."/>
            <person name="Ransome R.D."/>
            <person name="Dechmann D.K.N."/>
            <person name="Locatelli A.G."/>
            <person name="Puechmaille S.J."/>
            <person name="Fedrigo O."/>
            <person name="Jarvis E.D."/>
            <person name="Hiller M."/>
            <person name="Vernes S.C."/>
            <person name="Myers E.W."/>
            <person name="Teeling E.C."/>
        </authorList>
    </citation>
    <scope>NUCLEOTIDE SEQUENCE [LARGE SCALE GENOMIC DNA]</scope>
    <source>
        <strain evidence="1">MPipKuh1</strain>
        <tissue evidence="1">Flight muscle</tissue>
    </source>
</reference>
<dbReference type="AlphaFoldDB" id="A0A7J7ZJD6"/>